<dbReference type="EMBL" id="JBHRUV010000047">
    <property type="protein sequence ID" value="MFC3266640.1"/>
    <property type="molecule type" value="Genomic_DNA"/>
</dbReference>
<dbReference type="InterPro" id="IPR051052">
    <property type="entry name" value="Diverse_substrate_MTase"/>
</dbReference>
<dbReference type="Proteomes" id="UP001595536">
    <property type="component" value="Unassembled WGS sequence"/>
</dbReference>
<dbReference type="SUPFAM" id="SSF53335">
    <property type="entry name" value="S-adenosyl-L-methionine-dependent methyltransferases"/>
    <property type="match status" value="1"/>
</dbReference>
<dbReference type="GO" id="GO:0032259">
    <property type="term" value="P:methylation"/>
    <property type="evidence" value="ECO:0007669"/>
    <property type="project" value="UniProtKB-KW"/>
</dbReference>
<feature type="domain" description="Methyltransferase type 11" evidence="4">
    <location>
        <begin position="42"/>
        <end position="127"/>
    </location>
</feature>
<protein>
    <submittedName>
        <fullName evidence="5">Class I SAM-dependent methyltransferase</fullName>
        <ecNumber evidence="5">2.1.-.-</ecNumber>
    </submittedName>
</protein>
<name>A0ABV7LFF0_9HYPH</name>
<comment type="caution">
    <text evidence="5">The sequence shown here is derived from an EMBL/GenBank/DDBJ whole genome shotgun (WGS) entry which is preliminary data.</text>
</comment>
<keyword evidence="2 5" id="KW-0489">Methyltransferase</keyword>
<evidence type="ECO:0000256" key="2">
    <source>
        <dbReference type="ARBA" id="ARBA00022603"/>
    </source>
</evidence>
<evidence type="ECO:0000313" key="5">
    <source>
        <dbReference type="EMBL" id="MFC3266640.1"/>
    </source>
</evidence>
<dbReference type="Gene3D" id="3.40.50.150">
    <property type="entry name" value="Vaccinia Virus protein VP39"/>
    <property type="match status" value="1"/>
</dbReference>
<proteinExistence type="inferred from homology"/>
<dbReference type="Pfam" id="PF08241">
    <property type="entry name" value="Methyltransf_11"/>
    <property type="match status" value="1"/>
</dbReference>
<keyword evidence="3 5" id="KW-0808">Transferase</keyword>
<dbReference type="PANTHER" id="PTHR44942:SF4">
    <property type="entry name" value="METHYLTRANSFERASE TYPE 11 DOMAIN-CONTAINING PROTEIN"/>
    <property type="match status" value="1"/>
</dbReference>
<dbReference type="PANTHER" id="PTHR44942">
    <property type="entry name" value="METHYLTRANSF_11 DOMAIN-CONTAINING PROTEIN"/>
    <property type="match status" value="1"/>
</dbReference>
<dbReference type="InterPro" id="IPR029063">
    <property type="entry name" value="SAM-dependent_MTases_sf"/>
</dbReference>
<reference evidence="6" key="1">
    <citation type="journal article" date="2019" name="Int. J. Syst. Evol. Microbiol.">
        <title>The Global Catalogue of Microorganisms (GCM) 10K type strain sequencing project: providing services to taxonomists for standard genome sequencing and annotation.</title>
        <authorList>
            <consortium name="The Broad Institute Genomics Platform"/>
            <consortium name="The Broad Institute Genome Sequencing Center for Infectious Disease"/>
            <person name="Wu L."/>
            <person name="Ma J."/>
        </authorList>
    </citation>
    <scope>NUCLEOTIDE SEQUENCE [LARGE SCALE GENOMIC DNA]</scope>
    <source>
        <strain evidence="6">CCM 7941</strain>
    </source>
</reference>
<evidence type="ECO:0000256" key="1">
    <source>
        <dbReference type="ARBA" id="ARBA00008361"/>
    </source>
</evidence>
<comment type="similarity">
    <text evidence="1">Belongs to the methyltransferase superfamily.</text>
</comment>
<evidence type="ECO:0000259" key="4">
    <source>
        <dbReference type="Pfam" id="PF08241"/>
    </source>
</evidence>
<keyword evidence="6" id="KW-1185">Reference proteome</keyword>
<dbReference type="RefSeq" id="WP_376830473.1">
    <property type="nucleotide sequence ID" value="NZ_JBHLWR010000006.1"/>
</dbReference>
<dbReference type="GO" id="GO:0008168">
    <property type="term" value="F:methyltransferase activity"/>
    <property type="evidence" value="ECO:0007669"/>
    <property type="project" value="UniProtKB-KW"/>
</dbReference>
<gene>
    <name evidence="5" type="ORF">ACFOEX_09780</name>
</gene>
<organism evidence="5 6">
    <name type="scientific">Camelimonas abortus</name>
    <dbReference type="NCBI Taxonomy" id="1017184"/>
    <lineage>
        <taxon>Bacteria</taxon>
        <taxon>Pseudomonadati</taxon>
        <taxon>Pseudomonadota</taxon>
        <taxon>Alphaproteobacteria</taxon>
        <taxon>Hyphomicrobiales</taxon>
        <taxon>Chelatococcaceae</taxon>
        <taxon>Camelimonas</taxon>
    </lineage>
</organism>
<sequence length="253" mass="27389">MADAPRNWFAEGGDAYARFRPAWPDGIASFLADLAPGRRLALDAGCGGGQLTLLLGGHFERVIGCDPAGEQIAHAPAHPNVRYVAAPAEALPAPDASVSLITAAQAAHWFDLPRFYDEVRRVAAPGAPVALLSYGVARLGDPDLDARFRRFCYGEMGPFWPPGRRLVESGYAGLPFPFRELQPPPFEITAEWPAEAFVGYLSTWSAVKRAGAQGETALARFAAELGALWGDPDRPRRIVWPVRMRLGVVEKDA</sequence>
<dbReference type="InterPro" id="IPR013216">
    <property type="entry name" value="Methyltransf_11"/>
</dbReference>
<accession>A0ABV7LFF0</accession>
<evidence type="ECO:0000313" key="6">
    <source>
        <dbReference type="Proteomes" id="UP001595536"/>
    </source>
</evidence>
<evidence type="ECO:0000256" key="3">
    <source>
        <dbReference type="ARBA" id="ARBA00022679"/>
    </source>
</evidence>
<dbReference type="EC" id="2.1.-.-" evidence="5"/>